<dbReference type="EMBL" id="ML210267">
    <property type="protein sequence ID" value="TFK21471.1"/>
    <property type="molecule type" value="Genomic_DNA"/>
</dbReference>
<dbReference type="InterPro" id="IPR008949">
    <property type="entry name" value="Isoprenoid_synthase_dom_sf"/>
</dbReference>
<dbReference type="SFLD" id="SFLDS00005">
    <property type="entry name" value="Isoprenoid_Synthase_Type_I"/>
    <property type="match status" value="1"/>
</dbReference>
<evidence type="ECO:0000313" key="3">
    <source>
        <dbReference type="EMBL" id="TFK21471.1"/>
    </source>
</evidence>
<protein>
    <submittedName>
        <fullName evidence="3">Terpenoid synthase</fullName>
    </submittedName>
</protein>
<dbReference type="STRING" id="230819.A0A5C3KM51"/>
<keyword evidence="4" id="KW-1185">Reference proteome</keyword>
<dbReference type="Pfam" id="PF06330">
    <property type="entry name" value="TRI5"/>
    <property type="match status" value="1"/>
</dbReference>
<gene>
    <name evidence="3" type="ORF">FA15DRAFT_707187</name>
</gene>
<evidence type="ECO:0000313" key="4">
    <source>
        <dbReference type="Proteomes" id="UP000307440"/>
    </source>
</evidence>
<evidence type="ECO:0000256" key="2">
    <source>
        <dbReference type="ARBA" id="ARBA00023239"/>
    </source>
</evidence>
<dbReference type="GO" id="GO:0016838">
    <property type="term" value="F:carbon-oxygen lyase activity, acting on phosphates"/>
    <property type="evidence" value="ECO:0007669"/>
    <property type="project" value="InterPro"/>
</dbReference>
<comment type="similarity">
    <text evidence="1">Belongs to the trichodiene synthase family.</text>
</comment>
<accession>A0A5C3KM51</accession>
<dbReference type="Proteomes" id="UP000307440">
    <property type="component" value="Unassembled WGS sequence"/>
</dbReference>
<proteinExistence type="inferred from homology"/>
<dbReference type="SFLD" id="SFLDG01021">
    <property type="entry name" value="Trichodiene_Synthase_Like"/>
    <property type="match status" value="1"/>
</dbReference>
<dbReference type="AlphaFoldDB" id="A0A5C3KM51"/>
<dbReference type="InterPro" id="IPR024652">
    <property type="entry name" value="Trichodiene_synth"/>
</dbReference>
<keyword evidence="2" id="KW-0456">Lyase</keyword>
<sequence length="310" mass="35240">MSATAGLDPVYKQEIKATVLSFLEGCDAKYDTLPFDTKLWEACVERTRQKSYFLEPEEIPGKTTFCQSAKVGVVIVQTSYDHIEDLEVRVWLSLYTGFIVYADDTFQKDIGHLRSFSMTSLLNGRHEDPVLDSFGAFLREVPLQFEHFVANLIIATTLRFMMSCALEFEGQALAVSEDAREYARHVRCMSGVADVYAVLAFPTSMPRAAYIQAFPEQLDFICSANDVLSFYKEEAEHETTNYVSTRALCEHKTKLEVVKQTTESTLANHQRVLKILAPHPEALRAWESFARGYCSFHCSSPRYRLGELFQ</sequence>
<reference evidence="3 4" key="1">
    <citation type="journal article" date="2019" name="Nat. Ecol. Evol.">
        <title>Megaphylogeny resolves global patterns of mushroom evolution.</title>
        <authorList>
            <person name="Varga T."/>
            <person name="Krizsan K."/>
            <person name="Foldi C."/>
            <person name="Dima B."/>
            <person name="Sanchez-Garcia M."/>
            <person name="Sanchez-Ramirez S."/>
            <person name="Szollosi G.J."/>
            <person name="Szarkandi J.G."/>
            <person name="Papp V."/>
            <person name="Albert L."/>
            <person name="Andreopoulos W."/>
            <person name="Angelini C."/>
            <person name="Antonin V."/>
            <person name="Barry K.W."/>
            <person name="Bougher N.L."/>
            <person name="Buchanan P."/>
            <person name="Buyck B."/>
            <person name="Bense V."/>
            <person name="Catcheside P."/>
            <person name="Chovatia M."/>
            <person name="Cooper J."/>
            <person name="Damon W."/>
            <person name="Desjardin D."/>
            <person name="Finy P."/>
            <person name="Geml J."/>
            <person name="Haridas S."/>
            <person name="Hughes K."/>
            <person name="Justo A."/>
            <person name="Karasinski D."/>
            <person name="Kautmanova I."/>
            <person name="Kiss B."/>
            <person name="Kocsube S."/>
            <person name="Kotiranta H."/>
            <person name="LaButti K.M."/>
            <person name="Lechner B.E."/>
            <person name="Liimatainen K."/>
            <person name="Lipzen A."/>
            <person name="Lukacs Z."/>
            <person name="Mihaltcheva S."/>
            <person name="Morgado L.N."/>
            <person name="Niskanen T."/>
            <person name="Noordeloos M.E."/>
            <person name="Ohm R.A."/>
            <person name="Ortiz-Santana B."/>
            <person name="Ovrebo C."/>
            <person name="Racz N."/>
            <person name="Riley R."/>
            <person name="Savchenko A."/>
            <person name="Shiryaev A."/>
            <person name="Soop K."/>
            <person name="Spirin V."/>
            <person name="Szebenyi C."/>
            <person name="Tomsovsky M."/>
            <person name="Tulloss R.E."/>
            <person name="Uehling J."/>
            <person name="Grigoriev I.V."/>
            <person name="Vagvolgyi C."/>
            <person name="Papp T."/>
            <person name="Martin F.M."/>
            <person name="Miettinen O."/>
            <person name="Hibbett D.S."/>
            <person name="Nagy L.G."/>
        </authorList>
    </citation>
    <scope>NUCLEOTIDE SEQUENCE [LARGE SCALE GENOMIC DNA]</scope>
    <source>
        <strain evidence="3 4">CBS 121175</strain>
    </source>
</reference>
<name>A0A5C3KM51_COPMA</name>
<dbReference type="OrthoDB" id="2998174at2759"/>
<organism evidence="3 4">
    <name type="scientific">Coprinopsis marcescibilis</name>
    <name type="common">Agaric fungus</name>
    <name type="synonym">Psathyrella marcescibilis</name>
    <dbReference type="NCBI Taxonomy" id="230819"/>
    <lineage>
        <taxon>Eukaryota</taxon>
        <taxon>Fungi</taxon>
        <taxon>Dikarya</taxon>
        <taxon>Basidiomycota</taxon>
        <taxon>Agaricomycotina</taxon>
        <taxon>Agaricomycetes</taxon>
        <taxon>Agaricomycetidae</taxon>
        <taxon>Agaricales</taxon>
        <taxon>Agaricineae</taxon>
        <taxon>Psathyrellaceae</taxon>
        <taxon>Coprinopsis</taxon>
    </lineage>
</organism>
<dbReference type="Gene3D" id="1.10.600.10">
    <property type="entry name" value="Farnesyl Diphosphate Synthase"/>
    <property type="match status" value="1"/>
</dbReference>
<dbReference type="SUPFAM" id="SSF48576">
    <property type="entry name" value="Terpenoid synthases"/>
    <property type="match status" value="1"/>
</dbReference>
<evidence type="ECO:0000256" key="1">
    <source>
        <dbReference type="ARBA" id="ARBA00007946"/>
    </source>
</evidence>